<dbReference type="EMBL" id="KQ417917">
    <property type="protein sequence ID" value="KOF89813.1"/>
    <property type="molecule type" value="Genomic_DNA"/>
</dbReference>
<gene>
    <name evidence="2" type="ORF">OCBIM_22012558mg</name>
</gene>
<evidence type="ECO:0000313" key="2">
    <source>
        <dbReference type="EMBL" id="KOF89813.1"/>
    </source>
</evidence>
<sequence length="66" mass="7411">MIPPPEHPSPLHPFLIFCILMSKVCCNAATSHIIQSVLHFKKGFPSLPAELINCLNFLKPIFYSAF</sequence>
<accession>A0A0L8HKN5</accession>
<name>A0A0L8HKN5_OCTBM</name>
<protein>
    <submittedName>
        <fullName evidence="2">Uncharacterized protein</fullName>
    </submittedName>
</protein>
<dbReference type="AlphaFoldDB" id="A0A0L8HKN5"/>
<evidence type="ECO:0000256" key="1">
    <source>
        <dbReference type="SAM" id="SignalP"/>
    </source>
</evidence>
<feature type="signal peptide" evidence="1">
    <location>
        <begin position="1"/>
        <end position="26"/>
    </location>
</feature>
<feature type="chain" id="PRO_5005583842" evidence="1">
    <location>
        <begin position="27"/>
        <end position="66"/>
    </location>
</feature>
<organism evidence="2">
    <name type="scientific">Octopus bimaculoides</name>
    <name type="common">California two-spotted octopus</name>
    <dbReference type="NCBI Taxonomy" id="37653"/>
    <lineage>
        <taxon>Eukaryota</taxon>
        <taxon>Metazoa</taxon>
        <taxon>Spiralia</taxon>
        <taxon>Lophotrochozoa</taxon>
        <taxon>Mollusca</taxon>
        <taxon>Cephalopoda</taxon>
        <taxon>Coleoidea</taxon>
        <taxon>Octopodiformes</taxon>
        <taxon>Octopoda</taxon>
        <taxon>Incirrata</taxon>
        <taxon>Octopodidae</taxon>
        <taxon>Octopus</taxon>
    </lineage>
</organism>
<proteinExistence type="predicted"/>
<reference evidence="2" key="1">
    <citation type="submission" date="2015-07" db="EMBL/GenBank/DDBJ databases">
        <title>MeaNS - Measles Nucleotide Surveillance Program.</title>
        <authorList>
            <person name="Tran T."/>
            <person name="Druce J."/>
        </authorList>
    </citation>
    <scope>NUCLEOTIDE SEQUENCE</scope>
    <source>
        <strain evidence="2">UCB-OBI-ISO-001</strain>
        <tissue evidence="2">Gonad</tissue>
    </source>
</reference>
<keyword evidence="1" id="KW-0732">Signal</keyword>